<comment type="caution">
    <text evidence="1">The sequence shown here is derived from an EMBL/GenBank/DDBJ whole genome shotgun (WGS) entry which is preliminary data.</text>
</comment>
<accession>A0A7W3QK67</accession>
<proteinExistence type="predicted"/>
<dbReference type="EMBL" id="JACJIA010000002">
    <property type="protein sequence ID" value="MBA8950110.1"/>
    <property type="molecule type" value="Genomic_DNA"/>
</dbReference>
<gene>
    <name evidence="1" type="ORF">HNR61_001723</name>
</gene>
<evidence type="ECO:0000313" key="2">
    <source>
        <dbReference type="Proteomes" id="UP000572680"/>
    </source>
</evidence>
<keyword evidence="2" id="KW-1185">Reference proteome</keyword>
<protein>
    <submittedName>
        <fullName evidence="1">Uncharacterized protein</fullName>
    </submittedName>
</protein>
<name>A0A7W3QK67_ACTNM</name>
<sequence>MHDLGSPDARTQDPLGQYVEHSGRIVARQDGLPLDPRLDGFLVAVQQHVRVGGRLEQAPDHQRLVGPQGGGSGLLVGPRPEVAREGGVASVEQSVMKVRKRFMGAHHSVALLSEVPLTPGLPTFDVTDERWTVRDLHGEFGDGPSEPLTMATHLGAKQVERAT</sequence>
<dbReference type="Proteomes" id="UP000572680">
    <property type="component" value="Unassembled WGS sequence"/>
</dbReference>
<dbReference type="AlphaFoldDB" id="A0A7W3QK67"/>
<organism evidence="1 2">
    <name type="scientific">Actinomadura namibiensis</name>
    <dbReference type="NCBI Taxonomy" id="182080"/>
    <lineage>
        <taxon>Bacteria</taxon>
        <taxon>Bacillati</taxon>
        <taxon>Actinomycetota</taxon>
        <taxon>Actinomycetes</taxon>
        <taxon>Streptosporangiales</taxon>
        <taxon>Thermomonosporaceae</taxon>
        <taxon>Actinomadura</taxon>
    </lineage>
</organism>
<reference evidence="1 2" key="1">
    <citation type="submission" date="2020-08" db="EMBL/GenBank/DDBJ databases">
        <title>Genomic Encyclopedia of Type Strains, Phase IV (KMG-IV): sequencing the most valuable type-strain genomes for metagenomic binning, comparative biology and taxonomic classification.</title>
        <authorList>
            <person name="Goeker M."/>
        </authorList>
    </citation>
    <scope>NUCLEOTIDE SEQUENCE [LARGE SCALE GENOMIC DNA]</scope>
    <source>
        <strain evidence="1 2">DSM 44197</strain>
    </source>
</reference>
<evidence type="ECO:0000313" key="1">
    <source>
        <dbReference type="EMBL" id="MBA8950110.1"/>
    </source>
</evidence>